<proteinExistence type="predicted"/>
<protein>
    <submittedName>
        <fullName evidence="1">Uncharacterized protein</fullName>
    </submittedName>
</protein>
<organism evidence="1 2">
    <name type="scientific">Phototrophicus methaneseepsis</name>
    <dbReference type="NCBI Taxonomy" id="2710758"/>
    <lineage>
        <taxon>Bacteria</taxon>
        <taxon>Bacillati</taxon>
        <taxon>Chloroflexota</taxon>
        <taxon>Candidatus Thermofontia</taxon>
        <taxon>Phototrophicales</taxon>
        <taxon>Phototrophicaceae</taxon>
        <taxon>Phototrophicus</taxon>
    </lineage>
</organism>
<accession>A0A7S8IFR6</accession>
<dbReference type="RefSeq" id="WP_195171823.1">
    <property type="nucleotide sequence ID" value="NZ_CP062983.1"/>
</dbReference>
<dbReference type="EMBL" id="CP062983">
    <property type="protein sequence ID" value="QPC83759.1"/>
    <property type="molecule type" value="Genomic_DNA"/>
</dbReference>
<evidence type="ECO:0000313" key="2">
    <source>
        <dbReference type="Proteomes" id="UP000594468"/>
    </source>
</evidence>
<dbReference type="KEGG" id="pmet:G4Y79_05110"/>
<evidence type="ECO:0000313" key="1">
    <source>
        <dbReference type="EMBL" id="QPC83759.1"/>
    </source>
</evidence>
<dbReference type="Proteomes" id="UP000594468">
    <property type="component" value="Chromosome"/>
</dbReference>
<keyword evidence="2" id="KW-1185">Reference proteome</keyword>
<reference evidence="1 2" key="1">
    <citation type="submission" date="2020-02" db="EMBL/GenBank/DDBJ databases">
        <authorList>
            <person name="Zheng R.K."/>
            <person name="Sun C.M."/>
        </authorList>
    </citation>
    <scope>NUCLEOTIDE SEQUENCE [LARGE SCALE GENOMIC DNA]</scope>
    <source>
        <strain evidence="2">rifampicinis</strain>
    </source>
</reference>
<sequence length="75" mass="8648">MDEKITFEQGYDDGRNHALNNNSVDIDGWFQACLDDDDEYAWGYIVGYCRYAAASELGHRGWRDDGEKVVKVVRK</sequence>
<dbReference type="AlphaFoldDB" id="A0A7S8IFR6"/>
<gene>
    <name evidence="1" type="ORF">G4Y79_05110</name>
</gene>
<name>A0A7S8IFR6_9CHLR</name>